<feature type="region of interest" description="Disordered" evidence="1">
    <location>
        <begin position="1"/>
        <end position="28"/>
    </location>
</feature>
<dbReference type="Proteomes" id="UP001183777">
    <property type="component" value="Unassembled WGS sequence"/>
</dbReference>
<name>A0ABU2RGQ6_9ACTN</name>
<organism evidence="2 3">
    <name type="scientific">Streptomyces salyersiae</name>
    <dbReference type="NCBI Taxonomy" id="3075530"/>
    <lineage>
        <taxon>Bacteria</taxon>
        <taxon>Bacillati</taxon>
        <taxon>Actinomycetota</taxon>
        <taxon>Actinomycetes</taxon>
        <taxon>Kitasatosporales</taxon>
        <taxon>Streptomycetaceae</taxon>
        <taxon>Streptomyces</taxon>
    </lineage>
</organism>
<gene>
    <name evidence="2" type="ORF">RM649_10085</name>
</gene>
<sequence>MDIVQQQMLDSYRAAQHGEAPPPLPGRHDLEVLRALRDRLRARATAFAPPPRRPPHGRGRAAG</sequence>
<proteinExistence type="predicted"/>
<evidence type="ECO:0000313" key="2">
    <source>
        <dbReference type="EMBL" id="MDT0427989.1"/>
    </source>
</evidence>
<reference evidence="3" key="1">
    <citation type="submission" date="2023-07" db="EMBL/GenBank/DDBJ databases">
        <title>30 novel species of actinomycetes from the DSMZ collection.</title>
        <authorList>
            <person name="Nouioui I."/>
        </authorList>
    </citation>
    <scope>NUCLEOTIDE SEQUENCE [LARGE SCALE GENOMIC DNA]</scope>
    <source>
        <strain evidence="3">DSM 41770</strain>
    </source>
</reference>
<evidence type="ECO:0000256" key="1">
    <source>
        <dbReference type="SAM" id="MobiDB-lite"/>
    </source>
</evidence>
<dbReference type="RefSeq" id="WP_311656100.1">
    <property type="nucleotide sequence ID" value="NZ_JAVREX010000003.1"/>
</dbReference>
<accession>A0ABU2RGQ6</accession>
<dbReference type="EMBL" id="JAVREX010000003">
    <property type="protein sequence ID" value="MDT0427989.1"/>
    <property type="molecule type" value="Genomic_DNA"/>
</dbReference>
<feature type="region of interest" description="Disordered" evidence="1">
    <location>
        <begin position="41"/>
        <end position="63"/>
    </location>
</feature>
<feature type="compositionally biased region" description="Basic residues" evidence="1">
    <location>
        <begin position="53"/>
        <end position="63"/>
    </location>
</feature>
<evidence type="ECO:0000313" key="3">
    <source>
        <dbReference type="Proteomes" id="UP001183777"/>
    </source>
</evidence>
<keyword evidence="3" id="KW-1185">Reference proteome</keyword>
<protein>
    <submittedName>
        <fullName evidence="2">Uncharacterized protein</fullName>
    </submittedName>
</protein>
<comment type="caution">
    <text evidence="2">The sequence shown here is derived from an EMBL/GenBank/DDBJ whole genome shotgun (WGS) entry which is preliminary data.</text>
</comment>